<dbReference type="OrthoDB" id="9806388at2"/>
<name>A0A7L8AG20_9FLAO</name>
<dbReference type="Gene3D" id="3.40.350.10">
    <property type="entry name" value="Creatinase/prolidase N-terminal domain"/>
    <property type="match status" value="1"/>
</dbReference>
<evidence type="ECO:0000259" key="6">
    <source>
        <dbReference type="Pfam" id="PF00557"/>
    </source>
</evidence>
<dbReference type="Pfam" id="PF00557">
    <property type="entry name" value="Peptidase_M24"/>
    <property type="match status" value="1"/>
</dbReference>
<evidence type="ECO:0000256" key="5">
    <source>
        <dbReference type="RuleBase" id="RU000590"/>
    </source>
</evidence>
<keyword evidence="4" id="KW-0482">Metalloprotease</keyword>
<comment type="similarity">
    <text evidence="5">Belongs to the peptidase M24B family.</text>
</comment>
<proteinExistence type="inferred from homology"/>
<evidence type="ECO:0000256" key="1">
    <source>
        <dbReference type="ARBA" id="ARBA00022670"/>
    </source>
</evidence>
<evidence type="ECO:0000259" key="7">
    <source>
        <dbReference type="Pfam" id="PF01321"/>
    </source>
</evidence>
<dbReference type="KEGG" id="phal:H9I45_00380"/>
<dbReference type="InterPro" id="IPR036005">
    <property type="entry name" value="Creatinase/aminopeptidase-like"/>
</dbReference>
<dbReference type="Gene3D" id="3.90.230.10">
    <property type="entry name" value="Creatinase/methionine aminopeptidase superfamily"/>
    <property type="match status" value="1"/>
</dbReference>
<feature type="domain" description="Peptidase M24" evidence="6">
    <location>
        <begin position="178"/>
        <end position="385"/>
    </location>
</feature>
<dbReference type="InterPro" id="IPR001131">
    <property type="entry name" value="Peptidase_M24B_aminopep-P_CS"/>
</dbReference>
<dbReference type="SUPFAM" id="SSF55920">
    <property type="entry name" value="Creatinase/aminopeptidase"/>
    <property type="match status" value="1"/>
</dbReference>
<dbReference type="GO" id="GO:0046872">
    <property type="term" value="F:metal ion binding"/>
    <property type="evidence" value="ECO:0007669"/>
    <property type="project" value="UniProtKB-KW"/>
</dbReference>
<protein>
    <submittedName>
        <fullName evidence="8">Aminopeptidase P family protein</fullName>
    </submittedName>
</protein>
<dbReference type="SUPFAM" id="SSF53092">
    <property type="entry name" value="Creatinase/prolidase N-terminal domain"/>
    <property type="match status" value="1"/>
</dbReference>
<evidence type="ECO:0000313" key="8">
    <source>
        <dbReference type="EMBL" id="QOD60932.1"/>
    </source>
</evidence>
<dbReference type="InterPro" id="IPR000994">
    <property type="entry name" value="Pept_M24"/>
</dbReference>
<dbReference type="Proteomes" id="UP000516764">
    <property type="component" value="Chromosome"/>
</dbReference>
<keyword evidence="8" id="KW-0031">Aminopeptidase</keyword>
<organism evidence="8 9">
    <name type="scientific">Polaribacter haliotis</name>
    <dbReference type="NCBI Taxonomy" id="1888915"/>
    <lineage>
        <taxon>Bacteria</taxon>
        <taxon>Pseudomonadati</taxon>
        <taxon>Bacteroidota</taxon>
        <taxon>Flavobacteriia</taxon>
        <taxon>Flavobacteriales</taxon>
        <taxon>Flavobacteriaceae</taxon>
    </lineage>
</organism>
<evidence type="ECO:0000256" key="3">
    <source>
        <dbReference type="ARBA" id="ARBA00022801"/>
    </source>
</evidence>
<keyword evidence="3" id="KW-0378">Hydrolase</keyword>
<dbReference type="GO" id="GO:0004177">
    <property type="term" value="F:aminopeptidase activity"/>
    <property type="evidence" value="ECO:0007669"/>
    <property type="project" value="UniProtKB-KW"/>
</dbReference>
<dbReference type="InterPro" id="IPR000587">
    <property type="entry name" value="Creatinase_N"/>
</dbReference>
<dbReference type="Pfam" id="PF01321">
    <property type="entry name" value="Creatinase_N"/>
    <property type="match status" value="1"/>
</dbReference>
<sequence>MKTFGIGGSTIEAELEAIQPLKTTVKPIQKEEYKKRIQKLSGLMKTNKVQAVYVNAGTNLLYFTGTHWHASERMVGAIILPNEEVHYIAPNFEKGTIEDFLEIEGTIHCWEEHECPHKLFLQVLDENKITEGEIQLDETTPFSIINGLHKEVHSFYIEKATGLISECRMIKSDAEIAIMQYVMDITLEVQKATARILRVGITTREVENFIHEAHKKYGVSSGSYFCIVLFGVDSSFPHGVKNPKKLEMNDMVLVDTGCQLYDYISDITRTYVFGEANELQRKIWNLEKETQLSAFKASILGNSCASVDDASRKTLEKNGLGPDYNLPGLPHRTGHGIGLDIHEYPYIVRGNKTKLVSGMTFSNEPMICVPNEFGVRLEDHIYMTEKGAKWFTEPAYSIENPFGV</sequence>
<dbReference type="InterPro" id="IPR029149">
    <property type="entry name" value="Creatin/AminoP/Spt16_N"/>
</dbReference>
<dbReference type="InterPro" id="IPR050659">
    <property type="entry name" value="Peptidase_M24B"/>
</dbReference>
<evidence type="ECO:0000256" key="4">
    <source>
        <dbReference type="ARBA" id="ARBA00023049"/>
    </source>
</evidence>
<evidence type="ECO:0000313" key="9">
    <source>
        <dbReference type="Proteomes" id="UP000516764"/>
    </source>
</evidence>
<evidence type="ECO:0000256" key="2">
    <source>
        <dbReference type="ARBA" id="ARBA00022723"/>
    </source>
</evidence>
<keyword evidence="9" id="KW-1185">Reference proteome</keyword>
<dbReference type="EMBL" id="CP061813">
    <property type="protein sequence ID" value="QOD60932.1"/>
    <property type="molecule type" value="Genomic_DNA"/>
</dbReference>
<reference evidence="8 9" key="1">
    <citation type="journal article" date="2016" name="Int. J. Syst. Evol. Microbiol.">
        <title>Polaribacter haliotis sp. nov., isolated from the gut of abalone Haliotis discus hannai.</title>
        <authorList>
            <person name="Kim Y.O."/>
            <person name="Park I.S."/>
            <person name="Park S."/>
            <person name="Nam B.H."/>
            <person name="Park J.M."/>
            <person name="Kim D.G."/>
            <person name="Yoon J.H."/>
        </authorList>
    </citation>
    <scope>NUCLEOTIDE SEQUENCE [LARGE SCALE GENOMIC DNA]</scope>
    <source>
        <strain evidence="8 9">KCTC 52418</strain>
    </source>
</reference>
<gene>
    <name evidence="8" type="ORF">H9I45_00380</name>
</gene>
<dbReference type="PANTHER" id="PTHR46112">
    <property type="entry name" value="AMINOPEPTIDASE"/>
    <property type="match status" value="1"/>
</dbReference>
<keyword evidence="1" id="KW-0645">Protease</keyword>
<dbReference type="GO" id="GO:0008237">
    <property type="term" value="F:metallopeptidase activity"/>
    <property type="evidence" value="ECO:0007669"/>
    <property type="project" value="UniProtKB-KW"/>
</dbReference>
<feature type="domain" description="Creatinase N-terminal" evidence="7">
    <location>
        <begin position="36"/>
        <end position="170"/>
    </location>
</feature>
<dbReference type="GO" id="GO:0006508">
    <property type="term" value="P:proteolysis"/>
    <property type="evidence" value="ECO:0007669"/>
    <property type="project" value="UniProtKB-KW"/>
</dbReference>
<dbReference type="AlphaFoldDB" id="A0A7L8AG20"/>
<dbReference type="PROSITE" id="PS00491">
    <property type="entry name" value="PROLINE_PEPTIDASE"/>
    <property type="match status" value="1"/>
</dbReference>
<dbReference type="PANTHER" id="PTHR46112:SF3">
    <property type="entry name" value="AMINOPEPTIDASE YPDF"/>
    <property type="match status" value="1"/>
</dbReference>
<accession>A0A7L8AG20</accession>
<dbReference type="RefSeq" id="WP_088355271.1">
    <property type="nucleotide sequence ID" value="NZ_CP061813.1"/>
</dbReference>
<keyword evidence="2 5" id="KW-0479">Metal-binding</keyword>